<protein>
    <recommendedName>
        <fullName evidence="4">HK97 gp10 family phage protein</fullName>
    </recommendedName>
</protein>
<dbReference type="EMBL" id="BAAABX010000065">
    <property type="protein sequence ID" value="GAA0430921.1"/>
    <property type="molecule type" value="Genomic_DNA"/>
</dbReference>
<dbReference type="RefSeq" id="WP_344031260.1">
    <property type="nucleotide sequence ID" value="NZ_BAAABX010000065.1"/>
</dbReference>
<evidence type="ECO:0000313" key="3">
    <source>
        <dbReference type="Proteomes" id="UP001500879"/>
    </source>
</evidence>
<proteinExistence type="predicted"/>
<comment type="caution">
    <text evidence="2">The sequence shown here is derived from an EMBL/GenBank/DDBJ whole genome shotgun (WGS) entry which is preliminary data.</text>
</comment>
<reference evidence="3" key="1">
    <citation type="journal article" date="2019" name="Int. J. Syst. Evol. Microbiol.">
        <title>The Global Catalogue of Microorganisms (GCM) 10K type strain sequencing project: providing services to taxonomists for standard genome sequencing and annotation.</title>
        <authorList>
            <consortium name="The Broad Institute Genomics Platform"/>
            <consortium name="The Broad Institute Genome Sequencing Center for Infectious Disease"/>
            <person name="Wu L."/>
            <person name="Ma J."/>
        </authorList>
    </citation>
    <scope>NUCLEOTIDE SEQUENCE [LARGE SCALE GENOMIC DNA]</scope>
    <source>
        <strain evidence="3">JCM 4788</strain>
    </source>
</reference>
<feature type="region of interest" description="Disordered" evidence="1">
    <location>
        <begin position="35"/>
        <end position="70"/>
    </location>
</feature>
<name>A0ABP3IX05_9ACTN</name>
<accession>A0ABP3IX05</accession>
<sequence>MARSSAFTVRVKGMTELQRNIRKLKSRELSASVRAANKSAAEVMKPEAESTAPKGRRDAKSSRRYRPGKLAKSVGVTASAKGAAVKAGSAARVPYAAAIHFGYPKRGIRPNRFLYRAMARKSDAVSETYEREISAVVRQHLEGD</sequence>
<keyword evidence="3" id="KW-1185">Reference proteome</keyword>
<organism evidence="2 3">
    <name type="scientific">Streptomyces luteireticuli</name>
    <dbReference type="NCBI Taxonomy" id="173858"/>
    <lineage>
        <taxon>Bacteria</taxon>
        <taxon>Bacillati</taxon>
        <taxon>Actinomycetota</taxon>
        <taxon>Actinomycetes</taxon>
        <taxon>Kitasatosporales</taxon>
        <taxon>Streptomycetaceae</taxon>
        <taxon>Streptomyces</taxon>
    </lineage>
</organism>
<evidence type="ECO:0000313" key="2">
    <source>
        <dbReference type="EMBL" id="GAA0430921.1"/>
    </source>
</evidence>
<gene>
    <name evidence="2" type="ORF">GCM10010357_60740</name>
</gene>
<evidence type="ECO:0000256" key="1">
    <source>
        <dbReference type="SAM" id="MobiDB-lite"/>
    </source>
</evidence>
<dbReference type="Proteomes" id="UP001500879">
    <property type="component" value="Unassembled WGS sequence"/>
</dbReference>
<evidence type="ECO:0008006" key="4">
    <source>
        <dbReference type="Google" id="ProtNLM"/>
    </source>
</evidence>